<dbReference type="SUPFAM" id="SSF53756">
    <property type="entry name" value="UDP-Glycosyltransferase/glycogen phosphorylase"/>
    <property type="match status" value="1"/>
</dbReference>
<dbReference type="Gene3D" id="3.40.50.2000">
    <property type="entry name" value="Glycogen Phosphorylase B"/>
    <property type="match status" value="2"/>
</dbReference>
<dbReference type="Pfam" id="PF00534">
    <property type="entry name" value="Glycos_transf_1"/>
    <property type="match status" value="1"/>
</dbReference>
<feature type="domain" description="Glycosyl transferase family 1" evidence="1">
    <location>
        <begin position="210"/>
        <end position="352"/>
    </location>
</feature>
<reference evidence="4" key="1">
    <citation type="journal article" date="2019" name="Int. J. Syst. Evol. Microbiol.">
        <title>The Global Catalogue of Microorganisms (GCM) 10K type strain sequencing project: providing services to taxonomists for standard genome sequencing and annotation.</title>
        <authorList>
            <consortium name="The Broad Institute Genomics Platform"/>
            <consortium name="The Broad Institute Genome Sequencing Center for Infectious Disease"/>
            <person name="Wu L."/>
            <person name="Ma J."/>
        </authorList>
    </citation>
    <scope>NUCLEOTIDE SEQUENCE [LARGE SCALE GENOMIC DNA]</scope>
    <source>
        <strain evidence="4">KCTC 52640</strain>
    </source>
</reference>
<name>A0ABV7EML0_9GAMM</name>
<dbReference type="Proteomes" id="UP001595462">
    <property type="component" value="Unassembled WGS sequence"/>
</dbReference>
<dbReference type="PANTHER" id="PTHR12526:SF636">
    <property type="entry name" value="BLL3647 PROTEIN"/>
    <property type="match status" value="1"/>
</dbReference>
<evidence type="ECO:0000259" key="2">
    <source>
        <dbReference type="Pfam" id="PF13439"/>
    </source>
</evidence>
<dbReference type="Pfam" id="PF13439">
    <property type="entry name" value="Glyco_transf_4"/>
    <property type="match status" value="1"/>
</dbReference>
<gene>
    <name evidence="3" type="ORF">ACFOSU_01625</name>
</gene>
<protein>
    <submittedName>
        <fullName evidence="3">Glycosyltransferase family 4 protein</fullName>
        <ecNumber evidence="3">2.4.-.-</ecNumber>
    </submittedName>
</protein>
<dbReference type="InterPro" id="IPR028098">
    <property type="entry name" value="Glyco_trans_4-like_N"/>
</dbReference>
<feature type="domain" description="Glycosyltransferase subfamily 4-like N-terminal" evidence="2">
    <location>
        <begin position="18"/>
        <end position="173"/>
    </location>
</feature>
<dbReference type="EMBL" id="JBHRSS010000001">
    <property type="protein sequence ID" value="MFC3102585.1"/>
    <property type="molecule type" value="Genomic_DNA"/>
</dbReference>
<dbReference type="InterPro" id="IPR001296">
    <property type="entry name" value="Glyco_trans_1"/>
</dbReference>
<dbReference type="GO" id="GO:0016757">
    <property type="term" value="F:glycosyltransferase activity"/>
    <property type="evidence" value="ECO:0007669"/>
    <property type="project" value="UniProtKB-KW"/>
</dbReference>
<organism evidence="3 4">
    <name type="scientific">Salinisphaera aquimarina</name>
    <dbReference type="NCBI Taxonomy" id="2094031"/>
    <lineage>
        <taxon>Bacteria</taxon>
        <taxon>Pseudomonadati</taxon>
        <taxon>Pseudomonadota</taxon>
        <taxon>Gammaproteobacteria</taxon>
        <taxon>Salinisphaerales</taxon>
        <taxon>Salinisphaeraceae</taxon>
        <taxon>Salinisphaera</taxon>
    </lineage>
</organism>
<proteinExistence type="predicted"/>
<dbReference type="EC" id="2.4.-.-" evidence="3"/>
<keyword evidence="4" id="KW-1185">Reference proteome</keyword>
<evidence type="ECO:0000313" key="4">
    <source>
        <dbReference type="Proteomes" id="UP001595462"/>
    </source>
</evidence>
<dbReference type="PANTHER" id="PTHR12526">
    <property type="entry name" value="GLYCOSYLTRANSFERASE"/>
    <property type="match status" value="1"/>
</dbReference>
<dbReference type="RefSeq" id="WP_380685795.1">
    <property type="nucleotide sequence ID" value="NZ_JBHRSS010000001.1"/>
</dbReference>
<evidence type="ECO:0000259" key="1">
    <source>
        <dbReference type="Pfam" id="PF00534"/>
    </source>
</evidence>
<sequence length="380" mass="41739">MSAQGKRIAIVFRGIGDIGGTNNTIADHARHFTSRGHAVDLIGEKVHKGGVTPDMGRPVKISRVPLLNRYKWRWFAARADRAVAAGDYDFVAGHGHHLRQHVVSMHNCLHLAHEIIHGSALDARGGLAEIHDRMFAADRFGLCICNSRLMRTDLVDRYGVDAARLPVIYPGYRPAQFNRDDRARYRDTVRAELDCGDAVLIGLVTSGDYEKRGLDLLLEAYAGLDTDDRERTLLLVLGKQGGSGPFLDQARALGVADRLRFVAHTREPQRYFHALDICVHPARIEEFGQSVQEAMACGVPVVTNRRVGAVELLPQGLQNDTPPVADAASIRAGLAGLIASPQRRQALAEIGYAAVRDNTLQTNLERTLEVYARAGLDIAR</sequence>
<dbReference type="CDD" id="cd03801">
    <property type="entry name" value="GT4_PimA-like"/>
    <property type="match status" value="1"/>
</dbReference>
<keyword evidence="3" id="KW-0328">Glycosyltransferase</keyword>
<accession>A0ABV7EML0</accession>
<evidence type="ECO:0000313" key="3">
    <source>
        <dbReference type="EMBL" id="MFC3102585.1"/>
    </source>
</evidence>
<comment type="caution">
    <text evidence="3">The sequence shown here is derived from an EMBL/GenBank/DDBJ whole genome shotgun (WGS) entry which is preliminary data.</text>
</comment>
<keyword evidence="3" id="KW-0808">Transferase</keyword>